<dbReference type="PANTHER" id="PTHR43759">
    <property type="entry name" value="TREHALOSE TRANSPORT SYSTEM PERMEASE PROTEIN SUGA"/>
    <property type="match status" value="1"/>
</dbReference>
<evidence type="ECO:0000259" key="6">
    <source>
        <dbReference type="PROSITE" id="PS50928"/>
    </source>
</evidence>
<feature type="transmembrane region" description="Helical" evidence="5">
    <location>
        <begin position="69"/>
        <end position="95"/>
    </location>
</feature>
<comment type="caution">
    <text evidence="7">The sequence shown here is derived from an EMBL/GenBank/DDBJ whole genome shotgun (WGS) entry which is preliminary data.</text>
</comment>
<feature type="transmembrane region" description="Helical" evidence="5">
    <location>
        <begin position="21"/>
        <end position="49"/>
    </location>
</feature>
<dbReference type="InterPro" id="IPR000515">
    <property type="entry name" value="MetI-like"/>
</dbReference>
<sequence>MAAGSRNHLSLGQALLRLSPLALPCVALFGGGLALAVAQSFGVALPFPYEGGATDAYARLTRPHLAGSILLSLWVALASAGLSVMLGSVLAYAIWRLPSFLQRCSIIYKTPLILPPVAVGFLAIVMLSRSGVLSSIAFHIGLVDTPADFPSILYGGWGLGIILAYVYKETPFVILLCLAALRRLDPGLVQTARMFHAGRITIFRTIILPHLAPVLHTVFIILFLYSFGAFDIPYLVGESSPGMLSVEAFNLYFMRELADRPTAMALLTLMFLFSVVFIVIYTRTASRLGQKERKL</sequence>
<keyword evidence="3 5" id="KW-1133">Transmembrane helix</keyword>
<dbReference type="GO" id="GO:0005886">
    <property type="term" value="C:plasma membrane"/>
    <property type="evidence" value="ECO:0007669"/>
    <property type="project" value="UniProtKB-SubCell"/>
</dbReference>
<keyword evidence="2 5" id="KW-0812">Transmembrane</keyword>
<evidence type="ECO:0000256" key="3">
    <source>
        <dbReference type="ARBA" id="ARBA00022989"/>
    </source>
</evidence>
<dbReference type="SUPFAM" id="SSF161098">
    <property type="entry name" value="MetI-like"/>
    <property type="match status" value="1"/>
</dbReference>
<dbReference type="RefSeq" id="WP_144303776.1">
    <property type="nucleotide sequence ID" value="NZ_QMIE01000013.1"/>
</dbReference>
<dbReference type="Proteomes" id="UP000448292">
    <property type="component" value="Unassembled WGS sequence"/>
</dbReference>
<evidence type="ECO:0000256" key="4">
    <source>
        <dbReference type="ARBA" id="ARBA00023136"/>
    </source>
</evidence>
<dbReference type="Gene3D" id="1.10.3720.10">
    <property type="entry name" value="MetI-like"/>
    <property type="match status" value="1"/>
</dbReference>
<dbReference type="InterPro" id="IPR035906">
    <property type="entry name" value="MetI-like_sf"/>
</dbReference>
<protein>
    <submittedName>
        <fullName evidence="7">Sugar ABC transporter permease</fullName>
    </submittedName>
</protein>
<evidence type="ECO:0000256" key="5">
    <source>
        <dbReference type="RuleBase" id="RU363032"/>
    </source>
</evidence>
<keyword evidence="4 5" id="KW-0472">Membrane</keyword>
<evidence type="ECO:0000256" key="2">
    <source>
        <dbReference type="ARBA" id="ARBA00022692"/>
    </source>
</evidence>
<keyword evidence="5" id="KW-0813">Transport</keyword>
<feature type="transmembrane region" description="Helical" evidence="5">
    <location>
        <begin position="262"/>
        <end position="281"/>
    </location>
</feature>
<reference evidence="7 8" key="1">
    <citation type="submission" date="2018-06" db="EMBL/GenBank/DDBJ databases">
        <title>Complete genome of Desulfovibrio indonesiensis P37SLT.</title>
        <authorList>
            <person name="Crispim J.S."/>
            <person name="Vidigal P.M.P."/>
            <person name="Silva L.C.F."/>
            <person name="Laguardia C.N."/>
            <person name="Araujo L.C."/>
            <person name="Dias R.S."/>
            <person name="Sousa M.P."/>
            <person name="Paula S.O."/>
            <person name="Silva C."/>
        </authorList>
    </citation>
    <scope>NUCLEOTIDE SEQUENCE [LARGE SCALE GENOMIC DNA]</scope>
    <source>
        <strain evidence="7 8">P37SLT</strain>
    </source>
</reference>
<gene>
    <name evidence="7" type="ORF">DPQ33_13600</name>
</gene>
<dbReference type="InterPro" id="IPR052730">
    <property type="entry name" value="Sugar_ABC_transporter"/>
</dbReference>
<comment type="subcellular location">
    <subcellularLocation>
        <location evidence="1 5">Cell membrane</location>
        <topology evidence="1 5">Multi-pass membrane protein</topology>
    </subcellularLocation>
</comment>
<dbReference type="GO" id="GO:0055085">
    <property type="term" value="P:transmembrane transport"/>
    <property type="evidence" value="ECO:0007669"/>
    <property type="project" value="InterPro"/>
</dbReference>
<dbReference type="Pfam" id="PF00528">
    <property type="entry name" value="BPD_transp_1"/>
    <property type="match status" value="1"/>
</dbReference>
<evidence type="ECO:0000313" key="8">
    <source>
        <dbReference type="Proteomes" id="UP000448292"/>
    </source>
</evidence>
<feature type="transmembrane region" description="Helical" evidence="5">
    <location>
        <begin position="202"/>
        <end position="225"/>
    </location>
</feature>
<dbReference type="EMBL" id="QMIE01000013">
    <property type="protein sequence ID" value="TVM15995.1"/>
    <property type="molecule type" value="Genomic_DNA"/>
</dbReference>
<dbReference type="CDD" id="cd06261">
    <property type="entry name" value="TM_PBP2"/>
    <property type="match status" value="1"/>
</dbReference>
<accession>A0A7M3MD33</accession>
<comment type="similarity">
    <text evidence="5">Belongs to the binding-protein-dependent transport system permease family.</text>
</comment>
<organism evidence="7 8">
    <name type="scientific">Oceanidesulfovibrio indonesiensis</name>
    <dbReference type="NCBI Taxonomy" id="54767"/>
    <lineage>
        <taxon>Bacteria</taxon>
        <taxon>Pseudomonadati</taxon>
        <taxon>Thermodesulfobacteriota</taxon>
        <taxon>Desulfovibrionia</taxon>
        <taxon>Desulfovibrionales</taxon>
        <taxon>Desulfovibrionaceae</taxon>
        <taxon>Oceanidesulfovibrio</taxon>
    </lineage>
</organism>
<proteinExistence type="inferred from homology"/>
<dbReference type="PROSITE" id="PS50928">
    <property type="entry name" value="ABC_TM1"/>
    <property type="match status" value="1"/>
</dbReference>
<dbReference type="AlphaFoldDB" id="A0A7M3MD33"/>
<dbReference type="OrthoDB" id="9809681at2"/>
<feature type="transmembrane region" description="Helical" evidence="5">
    <location>
        <begin position="116"/>
        <end position="140"/>
    </location>
</feature>
<evidence type="ECO:0000313" key="7">
    <source>
        <dbReference type="EMBL" id="TVM15995.1"/>
    </source>
</evidence>
<name>A0A7M3MD33_9BACT</name>
<feature type="domain" description="ABC transmembrane type-1" evidence="6">
    <location>
        <begin position="69"/>
        <end position="281"/>
    </location>
</feature>
<dbReference type="PANTHER" id="PTHR43759:SF1">
    <property type="entry name" value="GLUCOSE IMPORT SYSTEM PERMEASE PROTEIN GLCT"/>
    <property type="match status" value="1"/>
</dbReference>
<keyword evidence="8" id="KW-1185">Reference proteome</keyword>
<feature type="transmembrane region" description="Helical" evidence="5">
    <location>
        <begin position="152"/>
        <end position="181"/>
    </location>
</feature>
<evidence type="ECO:0000256" key="1">
    <source>
        <dbReference type="ARBA" id="ARBA00004651"/>
    </source>
</evidence>